<dbReference type="RefSeq" id="WP_058496129.1">
    <property type="nucleotide sequence ID" value="NZ_CAAAIU010000020.1"/>
</dbReference>
<evidence type="ECO:0000313" key="1">
    <source>
        <dbReference type="EMBL" id="KTC87149.1"/>
    </source>
</evidence>
<dbReference type="PATRIC" id="fig|1212489.4.peg.1923"/>
<dbReference type="OrthoDB" id="5638349at2"/>
<proteinExistence type="predicted"/>
<keyword evidence="2" id="KW-1185">Reference proteome</keyword>
<reference evidence="1 2" key="1">
    <citation type="submission" date="2015-11" db="EMBL/GenBank/DDBJ databases">
        <title>Genomic analysis of 38 Legionella species identifies large and diverse effector repertoires.</title>
        <authorList>
            <person name="Burstein D."/>
            <person name="Amaro F."/>
            <person name="Zusman T."/>
            <person name="Lifshitz Z."/>
            <person name="Cohen O."/>
            <person name="Gilbert J.A."/>
            <person name="Pupko T."/>
            <person name="Shuman H.A."/>
            <person name="Segal G."/>
        </authorList>
    </citation>
    <scope>NUCLEOTIDE SEQUENCE [LARGE SCALE GENOMIC DNA]</scope>
    <source>
        <strain evidence="1 2">ATCC 700990</strain>
    </source>
</reference>
<evidence type="ECO:0000313" key="2">
    <source>
        <dbReference type="Proteomes" id="UP000054736"/>
    </source>
</evidence>
<comment type="caution">
    <text evidence="1">The sequence shown here is derived from an EMBL/GenBank/DDBJ whole genome shotgun (WGS) entry which is preliminary data.</text>
</comment>
<dbReference type="AlphaFoldDB" id="A0A0W0SVC7"/>
<organism evidence="1 2">
    <name type="scientific">Legionella drozanskii LLAP-1</name>
    <dbReference type="NCBI Taxonomy" id="1212489"/>
    <lineage>
        <taxon>Bacteria</taxon>
        <taxon>Pseudomonadati</taxon>
        <taxon>Pseudomonadota</taxon>
        <taxon>Gammaproteobacteria</taxon>
        <taxon>Legionellales</taxon>
        <taxon>Legionellaceae</taxon>
        <taxon>Legionella</taxon>
    </lineage>
</organism>
<sequence>MKGMMAKLILFILILFSSSVFADKILLTGRPVVLLPTMDFYSFPNAYVASHNYHFVNVSGDNRVCFINAQPPLKSLDLLRITIAQNNKKFLWYCYRYDPRYFVVDF</sequence>
<name>A0A0W0SVC7_9GAMM</name>
<dbReference type="STRING" id="1212489.Ldro_1821"/>
<protein>
    <submittedName>
        <fullName evidence="1">Uncharacterized protein</fullName>
    </submittedName>
</protein>
<gene>
    <name evidence="1" type="ORF">Ldro_1821</name>
</gene>
<dbReference type="EMBL" id="LNXY01000021">
    <property type="protein sequence ID" value="KTC87149.1"/>
    <property type="molecule type" value="Genomic_DNA"/>
</dbReference>
<dbReference type="Proteomes" id="UP000054736">
    <property type="component" value="Unassembled WGS sequence"/>
</dbReference>
<accession>A0A0W0SVC7</accession>